<evidence type="ECO:0000313" key="4">
    <source>
        <dbReference type="EMBL" id="KIZ04143.1"/>
    </source>
</evidence>
<evidence type="ECO:0000256" key="1">
    <source>
        <dbReference type="SAM" id="MobiDB-lite"/>
    </source>
</evidence>
<dbReference type="GeneID" id="25736692"/>
<reference evidence="4 5" key="1">
    <citation type="journal article" date="2013" name="BMC Genomics">
        <title>Reconstruction of the lipid metabolism for the microalga Monoraphidium neglectum from its genome sequence reveals characteristics suitable for biofuel production.</title>
        <authorList>
            <person name="Bogen C."/>
            <person name="Al-Dilaimi A."/>
            <person name="Albersmeier A."/>
            <person name="Wichmann J."/>
            <person name="Grundmann M."/>
            <person name="Rupp O."/>
            <person name="Lauersen K.J."/>
            <person name="Blifernez-Klassen O."/>
            <person name="Kalinowski J."/>
            <person name="Goesmann A."/>
            <person name="Mussgnug J.H."/>
            <person name="Kruse O."/>
        </authorList>
    </citation>
    <scope>NUCLEOTIDE SEQUENCE [LARGE SCALE GENOMIC DNA]</scope>
    <source>
        <strain evidence="4 5">SAG 48.87</strain>
    </source>
</reference>
<dbReference type="Gene3D" id="1.20.58.390">
    <property type="entry name" value="Neurotransmitter-gated ion-channel transmembrane domain"/>
    <property type="match status" value="1"/>
</dbReference>
<keyword evidence="2" id="KW-0472">Membrane</keyword>
<dbReference type="RefSeq" id="XP_013903162.1">
    <property type="nucleotide sequence ID" value="XM_014047708.1"/>
</dbReference>
<feature type="transmembrane region" description="Helical" evidence="2">
    <location>
        <begin position="34"/>
        <end position="55"/>
    </location>
</feature>
<dbReference type="EMBL" id="KK100717">
    <property type="protein sequence ID" value="KIZ04143.1"/>
    <property type="molecule type" value="Genomic_DNA"/>
</dbReference>
<feature type="compositionally biased region" description="Low complexity" evidence="1">
    <location>
        <begin position="122"/>
        <end position="137"/>
    </location>
</feature>
<keyword evidence="2" id="KW-1133">Transmembrane helix</keyword>
<feature type="region of interest" description="Disordered" evidence="1">
    <location>
        <begin position="90"/>
        <end position="178"/>
    </location>
</feature>
<sequence>MEARLGAVVALFLALAAIQFVIDADLPASSYTTAMQMLTLVSYCVLILMLEQALIDVMVSGLSHQTSADADADVDARAAAARGRSLASKLRTLLDEPRRGSLTAKSATTNDPRHGVNPSLKQQQPQKQQQEHLQGQEQQDEGAEASAPAGLGVHIGSGSSPKDVERGPAAQPSLRPQQRSALLPQASVGAGGPAGPVRSCRAWPCALWERARTRVVVEMQALKEDPVYADRISHILNKFIAYNICAVLVFVISAYRWRQ</sequence>
<evidence type="ECO:0000256" key="3">
    <source>
        <dbReference type="SAM" id="SignalP"/>
    </source>
</evidence>
<feature type="signal peptide" evidence="3">
    <location>
        <begin position="1"/>
        <end position="24"/>
    </location>
</feature>
<dbReference type="InterPro" id="IPR038050">
    <property type="entry name" value="Neuro_actylchol_rec"/>
</dbReference>
<feature type="chain" id="PRO_5002245314" evidence="3">
    <location>
        <begin position="25"/>
        <end position="259"/>
    </location>
</feature>
<accession>A0A0D2K0G4</accession>
<proteinExistence type="predicted"/>
<feature type="transmembrane region" description="Helical" evidence="2">
    <location>
        <begin position="239"/>
        <end position="257"/>
    </location>
</feature>
<evidence type="ECO:0000313" key="5">
    <source>
        <dbReference type="Proteomes" id="UP000054498"/>
    </source>
</evidence>
<gene>
    <name evidence="4" type="ORF">MNEG_3814</name>
</gene>
<name>A0A0D2K0G4_9CHLO</name>
<keyword evidence="5" id="KW-1185">Reference proteome</keyword>
<organism evidence="4 5">
    <name type="scientific">Monoraphidium neglectum</name>
    <dbReference type="NCBI Taxonomy" id="145388"/>
    <lineage>
        <taxon>Eukaryota</taxon>
        <taxon>Viridiplantae</taxon>
        <taxon>Chlorophyta</taxon>
        <taxon>core chlorophytes</taxon>
        <taxon>Chlorophyceae</taxon>
        <taxon>CS clade</taxon>
        <taxon>Sphaeropleales</taxon>
        <taxon>Selenastraceae</taxon>
        <taxon>Monoraphidium</taxon>
    </lineage>
</organism>
<keyword evidence="3" id="KW-0732">Signal</keyword>
<keyword evidence="2" id="KW-0812">Transmembrane</keyword>
<evidence type="ECO:0000256" key="2">
    <source>
        <dbReference type="SAM" id="Phobius"/>
    </source>
</evidence>
<dbReference type="KEGG" id="mng:MNEG_3814"/>
<protein>
    <submittedName>
        <fullName evidence="4">Uncharacterized protein</fullName>
    </submittedName>
</protein>
<dbReference type="AlphaFoldDB" id="A0A0D2K0G4"/>
<dbReference type="Proteomes" id="UP000054498">
    <property type="component" value="Unassembled WGS sequence"/>
</dbReference>